<keyword evidence="2" id="KW-0472">Membrane</keyword>
<feature type="transmembrane region" description="Helical" evidence="2">
    <location>
        <begin position="38"/>
        <end position="60"/>
    </location>
</feature>
<dbReference type="InterPro" id="IPR007730">
    <property type="entry name" value="SPOR-like_dom"/>
</dbReference>
<dbReference type="RefSeq" id="WP_255853929.1">
    <property type="nucleotide sequence ID" value="NZ_CP073347.1"/>
</dbReference>
<organism evidence="4 5">
    <name type="scientific">Marinobacterium rhizophilum</name>
    <dbReference type="NCBI Taxonomy" id="420402"/>
    <lineage>
        <taxon>Bacteria</taxon>
        <taxon>Pseudomonadati</taxon>
        <taxon>Pseudomonadota</taxon>
        <taxon>Gammaproteobacteria</taxon>
        <taxon>Oceanospirillales</taxon>
        <taxon>Oceanospirillaceae</taxon>
        <taxon>Marinobacterium</taxon>
    </lineage>
</organism>
<feature type="domain" description="SPOR" evidence="3">
    <location>
        <begin position="163"/>
        <end position="242"/>
    </location>
</feature>
<dbReference type="Proteomes" id="UP001058461">
    <property type="component" value="Chromosome"/>
</dbReference>
<dbReference type="EMBL" id="CP073347">
    <property type="protein sequence ID" value="UTW11884.1"/>
    <property type="molecule type" value="Genomic_DNA"/>
</dbReference>
<accession>A0ABY5HKV0</accession>
<evidence type="ECO:0000313" key="4">
    <source>
        <dbReference type="EMBL" id="UTW11884.1"/>
    </source>
</evidence>
<name>A0ABY5HKV0_9GAMM</name>
<keyword evidence="2" id="KW-0812">Transmembrane</keyword>
<keyword evidence="2" id="KW-1133">Transmembrane helix</keyword>
<evidence type="ECO:0000259" key="3">
    <source>
        <dbReference type="PROSITE" id="PS51724"/>
    </source>
</evidence>
<evidence type="ECO:0000256" key="1">
    <source>
        <dbReference type="SAM" id="MobiDB-lite"/>
    </source>
</evidence>
<sequence>MQADEFGPAANRHRAQDSHGTHAHSAGRPVPATAIARYQYTLSAVLVAFVVTAVGLFLLTDSRISDLEARLGAQIALAATAPAPVDNGNQLAFINEVNDRLDGLQAALDELQTQSGAGREPDAPVINADSGGPLSKTEAKTAALAEPQETDVAATKQITAPVQPVKDTWLINIASFSQRASAQLLQGKLEALGRNATTEPVNLNGKALYRVRVTGLPDRKAAEEEALRLQKTLQLSGFWVAKDPGGRDAQ</sequence>
<gene>
    <name evidence="4" type="ORF">KDW95_22000</name>
</gene>
<reference evidence="4" key="1">
    <citation type="submission" date="2021-04" db="EMBL/GenBank/DDBJ databases">
        <title>Oceanospirillales bacteria with DddD are important DMSP degraders in coastal seawater.</title>
        <authorList>
            <person name="Liu J."/>
        </authorList>
    </citation>
    <scope>NUCLEOTIDE SEQUENCE</scope>
    <source>
        <strain evidence="4">D13-1</strain>
    </source>
</reference>
<keyword evidence="5" id="KW-1185">Reference proteome</keyword>
<dbReference type="SUPFAM" id="SSF110997">
    <property type="entry name" value="Sporulation related repeat"/>
    <property type="match status" value="1"/>
</dbReference>
<proteinExistence type="predicted"/>
<dbReference type="Gene3D" id="3.30.70.1070">
    <property type="entry name" value="Sporulation related repeat"/>
    <property type="match status" value="1"/>
</dbReference>
<dbReference type="Pfam" id="PF05036">
    <property type="entry name" value="SPOR"/>
    <property type="match status" value="1"/>
</dbReference>
<feature type="region of interest" description="Disordered" evidence="1">
    <location>
        <begin position="114"/>
        <end position="138"/>
    </location>
</feature>
<evidence type="ECO:0000256" key="2">
    <source>
        <dbReference type="SAM" id="Phobius"/>
    </source>
</evidence>
<evidence type="ECO:0000313" key="5">
    <source>
        <dbReference type="Proteomes" id="UP001058461"/>
    </source>
</evidence>
<protein>
    <submittedName>
        <fullName evidence="4">SPOR domain-containing protein</fullName>
    </submittedName>
</protein>
<dbReference type="PROSITE" id="PS51724">
    <property type="entry name" value="SPOR"/>
    <property type="match status" value="1"/>
</dbReference>
<feature type="region of interest" description="Disordered" evidence="1">
    <location>
        <begin position="1"/>
        <end position="27"/>
    </location>
</feature>
<dbReference type="InterPro" id="IPR036680">
    <property type="entry name" value="SPOR-like_sf"/>
</dbReference>